<proteinExistence type="predicted"/>
<comment type="caution">
    <text evidence="2">The sequence shown here is derived from an EMBL/GenBank/DDBJ whole genome shotgun (WGS) entry which is preliminary data.</text>
</comment>
<dbReference type="eggNOG" id="COG1708">
    <property type="taxonomic scope" value="Bacteria"/>
</dbReference>
<dbReference type="Gene3D" id="3.30.460.10">
    <property type="entry name" value="Beta Polymerase, domain 2"/>
    <property type="match status" value="1"/>
</dbReference>
<dbReference type="CDD" id="cd05403">
    <property type="entry name" value="NT_KNTase_like"/>
    <property type="match status" value="1"/>
</dbReference>
<evidence type="ECO:0000313" key="2">
    <source>
        <dbReference type="EMBL" id="EFL52548.1"/>
    </source>
</evidence>
<keyword evidence="3" id="KW-1185">Reference proteome</keyword>
<dbReference type="Proteomes" id="UP000006250">
    <property type="component" value="Unassembled WGS sequence"/>
</dbReference>
<dbReference type="InterPro" id="IPR052548">
    <property type="entry name" value="Type_VII_TA_antitoxin"/>
</dbReference>
<dbReference type="OrthoDB" id="5363772at2"/>
<evidence type="ECO:0000259" key="1">
    <source>
        <dbReference type="Pfam" id="PF18765"/>
    </source>
</evidence>
<organism evidence="2 3">
    <name type="scientific">Solidesulfovibrio fructosivorans JJ]</name>
    <dbReference type="NCBI Taxonomy" id="596151"/>
    <lineage>
        <taxon>Bacteria</taxon>
        <taxon>Pseudomonadati</taxon>
        <taxon>Thermodesulfobacteriota</taxon>
        <taxon>Desulfovibrionia</taxon>
        <taxon>Desulfovibrionales</taxon>
        <taxon>Desulfovibrionaceae</taxon>
        <taxon>Solidesulfovibrio</taxon>
    </lineage>
</organism>
<dbReference type="STRING" id="596151.DesfrDRAFT_0654"/>
<dbReference type="PANTHER" id="PTHR33933">
    <property type="entry name" value="NUCLEOTIDYLTRANSFERASE"/>
    <property type="match status" value="1"/>
</dbReference>
<dbReference type="AlphaFoldDB" id="E1JSR5"/>
<reference evidence="2 3" key="1">
    <citation type="submission" date="2010-08" db="EMBL/GenBank/DDBJ databases">
        <title>The draft genome of Desulfovibrio fructosovorans JJ.</title>
        <authorList>
            <consortium name="US DOE Joint Genome Institute (JGI-PGF)"/>
            <person name="Lucas S."/>
            <person name="Copeland A."/>
            <person name="Lapidus A."/>
            <person name="Cheng J.-F."/>
            <person name="Bruce D."/>
            <person name="Goodwin L."/>
            <person name="Pitluck S."/>
            <person name="Land M.L."/>
            <person name="Hauser L."/>
            <person name="Chang Y.-J."/>
            <person name="Jeffries C."/>
            <person name="Wall J.D."/>
            <person name="Stahl D.A."/>
            <person name="Arkin A.P."/>
            <person name="Dehal P."/>
            <person name="Stolyar S.M."/>
            <person name="Hazen T.C."/>
            <person name="Woyke T.J."/>
        </authorList>
    </citation>
    <scope>NUCLEOTIDE SEQUENCE [LARGE SCALE GENOMIC DNA]</scope>
    <source>
        <strain evidence="2 3">JJ</strain>
    </source>
</reference>
<feature type="domain" description="Polymerase beta nucleotidyltransferase" evidence="1">
    <location>
        <begin position="11"/>
        <end position="100"/>
    </location>
</feature>
<dbReference type="InterPro" id="IPR043519">
    <property type="entry name" value="NT_sf"/>
</dbReference>
<accession>E1JSR5</accession>
<dbReference type="RefSeq" id="WP_005991066.1">
    <property type="nucleotide sequence ID" value="NZ_AECZ01000003.1"/>
</dbReference>
<dbReference type="EMBL" id="AECZ01000003">
    <property type="protein sequence ID" value="EFL52548.1"/>
    <property type="molecule type" value="Genomic_DNA"/>
</dbReference>
<gene>
    <name evidence="2" type="ORF">DesfrDRAFT_0654</name>
</gene>
<dbReference type="InterPro" id="IPR041633">
    <property type="entry name" value="Polbeta"/>
</dbReference>
<protein>
    <submittedName>
        <fullName evidence="2">DNA polymerase beta domain protein region</fullName>
    </submittedName>
</protein>
<dbReference type="PANTHER" id="PTHR33933:SF1">
    <property type="entry name" value="PROTEIN ADENYLYLTRANSFERASE MNTA-RELATED"/>
    <property type="match status" value="1"/>
</dbReference>
<dbReference type="Pfam" id="PF18765">
    <property type="entry name" value="Polbeta"/>
    <property type="match status" value="1"/>
</dbReference>
<name>E1JSR5_SOLFR</name>
<sequence length="107" mass="12199">MQFGLSEQTIEKINSVFARHPEVEKVVLYGSRAKGTHKPGSDIDLTLYGNEISQKETNRILDDLEELDLPYSIDLSVFSRLNHVQLRDHIERVGVVFYARHLDSCVG</sequence>
<dbReference type="SUPFAM" id="SSF81301">
    <property type="entry name" value="Nucleotidyltransferase"/>
    <property type="match status" value="1"/>
</dbReference>
<evidence type="ECO:0000313" key="3">
    <source>
        <dbReference type="Proteomes" id="UP000006250"/>
    </source>
</evidence>